<feature type="transmembrane region" description="Helical" evidence="1">
    <location>
        <begin position="6"/>
        <end position="26"/>
    </location>
</feature>
<keyword evidence="1" id="KW-0812">Transmembrane</keyword>
<protein>
    <submittedName>
        <fullName evidence="2">Uncharacterized protein</fullName>
    </submittedName>
</protein>
<accession>A0A813QFU8</accession>
<name>A0A813QFU8_ADIRI</name>
<reference evidence="2" key="1">
    <citation type="submission" date="2021-02" db="EMBL/GenBank/DDBJ databases">
        <authorList>
            <person name="Nowell W R."/>
        </authorList>
    </citation>
    <scope>NUCLEOTIDE SEQUENCE</scope>
</reference>
<evidence type="ECO:0000313" key="3">
    <source>
        <dbReference type="Proteomes" id="UP000663828"/>
    </source>
</evidence>
<sequence>MLKVYRQLKITIIIILIVILFFGIFYDQLVSIRRRTFLVTIVDYRWNPLANVSVQLNTADDYHAESYTNKYGQTIFYINKNICNNESIQISVADISESVLAADQEIVMRVNTINRDTGEMYDQERVDQLEPSQR</sequence>
<evidence type="ECO:0000313" key="2">
    <source>
        <dbReference type="EMBL" id="CAF0766461.1"/>
    </source>
</evidence>
<evidence type="ECO:0000256" key="1">
    <source>
        <dbReference type="SAM" id="Phobius"/>
    </source>
</evidence>
<organism evidence="2 3">
    <name type="scientific">Adineta ricciae</name>
    <name type="common">Rotifer</name>
    <dbReference type="NCBI Taxonomy" id="249248"/>
    <lineage>
        <taxon>Eukaryota</taxon>
        <taxon>Metazoa</taxon>
        <taxon>Spiralia</taxon>
        <taxon>Gnathifera</taxon>
        <taxon>Rotifera</taxon>
        <taxon>Eurotatoria</taxon>
        <taxon>Bdelloidea</taxon>
        <taxon>Adinetida</taxon>
        <taxon>Adinetidae</taxon>
        <taxon>Adineta</taxon>
    </lineage>
</organism>
<keyword evidence="1" id="KW-1133">Transmembrane helix</keyword>
<proteinExistence type="predicted"/>
<keyword evidence="1" id="KW-0472">Membrane</keyword>
<dbReference type="EMBL" id="CAJNOR010000036">
    <property type="protein sequence ID" value="CAF0766461.1"/>
    <property type="molecule type" value="Genomic_DNA"/>
</dbReference>
<keyword evidence="3" id="KW-1185">Reference proteome</keyword>
<gene>
    <name evidence="2" type="ORF">XAT740_LOCUS1215</name>
</gene>
<comment type="caution">
    <text evidence="2">The sequence shown here is derived from an EMBL/GenBank/DDBJ whole genome shotgun (WGS) entry which is preliminary data.</text>
</comment>
<dbReference type="Proteomes" id="UP000663828">
    <property type="component" value="Unassembled WGS sequence"/>
</dbReference>
<dbReference type="AlphaFoldDB" id="A0A813QFU8"/>